<accession>A0A1L9X1V5</accession>
<dbReference type="GeneID" id="30969716"/>
<evidence type="ECO:0000313" key="2">
    <source>
        <dbReference type="EMBL" id="OJK02472.1"/>
    </source>
</evidence>
<sequence length="115" mass="12926">MAPVSHPPKGWLIPTQGFHDSSIRFLRDRPPPGPIFARFFILALLFPFPVAAPLPTPFLPFCLELWMGPMEYKPDDFSLGLVCVFHGALPGLGKDTLLTDEMGWKMRSSIEMKLD</sequence>
<keyword evidence="1" id="KW-1133">Transmembrane helix</keyword>
<evidence type="ECO:0000256" key="1">
    <source>
        <dbReference type="SAM" id="Phobius"/>
    </source>
</evidence>
<evidence type="ECO:0000313" key="3">
    <source>
        <dbReference type="Proteomes" id="UP000184546"/>
    </source>
</evidence>
<dbReference type="RefSeq" id="XP_020058811.1">
    <property type="nucleotide sequence ID" value="XM_020195902.1"/>
</dbReference>
<keyword evidence="1" id="KW-0472">Membrane</keyword>
<organism evidence="2 3">
    <name type="scientific">Aspergillus aculeatus (strain ATCC 16872 / CBS 172.66 / WB 5094)</name>
    <dbReference type="NCBI Taxonomy" id="690307"/>
    <lineage>
        <taxon>Eukaryota</taxon>
        <taxon>Fungi</taxon>
        <taxon>Dikarya</taxon>
        <taxon>Ascomycota</taxon>
        <taxon>Pezizomycotina</taxon>
        <taxon>Eurotiomycetes</taxon>
        <taxon>Eurotiomycetidae</taxon>
        <taxon>Eurotiales</taxon>
        <taxon>Aspergillaceae</taxon>
        <taxon>Aspergillus</taxon>
        <taxon>Aspergillus subgen. Circumdati</taxon>
    </lineage>
</organism>
<reference evidence="3" key="1">
    <citation type="journal article" date="2017" name="Genome Biol.">
        <title>Comparative genomics reveals high biological diversity and specific adaptations in the industrially and medically important fungal genus Aspergillus.</title>
        <authorList>
            <person name="de Vries R.P."/>
            <person name="Riley R."/>
            <person name="Wiebenga A."/>
            <person name="Aguilar-Osorio G."/>
            <person name="Amillis S."/>
            <person name="Uchima C.A."/>
            <person name="Anderluh G."/>
            <person name="Asadollahi M."/>
            <person name="Askin M."/>
            <person name="Barry K."/>
            <person name="Battaglia E."/>
            <person name="Bayram O."/>
            <person name="Benocci T."/>
            <person name="Braus-Stromeyer S.A."/>
            <person name="Caldana C."/>
            <person name="Canovas D."/>
            <person name="Cerqueira G.C."/>
            <person name="Chen F."/>
            <person name="Chen W."/>
            <person name="Choi C."/>
            <person name="Clum A."/>
            <person name="Dos Santos R.A."/>
            <person name="Damasio A.R."/>
            <person name="Diallinas G."/>
            <person name="Emri T."/>
            <person name="Fekete E."/>
            <person name="Flipphi M."/>
            <person name="Freyberg S."/>
            <person name="Gallo A."/>
            <person name="Gournas C."/>
            <person name="Habgood R."/>
            <person name="Hainaut M."/>
            <person name="Harispe M.L."/>
            <person name="Henrissat B."/>
            <person name="Hilden K.S."/>
            <person name="Hope R."/>
            <person name="Hossain A."/>
            <person name="Karabika E."/>
            <person name="Karaffa L."/>
            <person name="Karanyi Z."/>
            <person name="Krasevec N."/>
            <person name="Kuo A."/>
            <person name="Kusch H."/>
            <person name="LaButti K."/>
            <person name="Lagendijk E.L."/>
            <person name="Lapidus A."/>
            <person name="Levasseur A."/>
            <person name="Lindquist E."/>
            <person name="Lipzen A."/>
            <person name="Logrieco A.F."/>
            <person name="MacCabe A."/>
            <person name="Maekelae M.R."/>
            <person name="Malavazi I."/>
            <person name="Melin P."/>
            <person name="Meyer V."/>
            <person name="Mielnichuk N."/>
            <person name="Miskei M."/>
            <person name="Molnar A.P."/>
            <person name="Mule G."/>
            <person name="Ngan C.Y."/>
            <person name="Orejas M."/>
            <person name="Orosz E."/>
            <person name="Ouedraogo J.P."/>
            <person name="Overkamp K.M."/>
            <person name="Park H.-S."/>
            <person name="Perrone G."/>
            <person name="Piumi F."/>
            <person name="Punt P.J."/>
            <person name="Ram A.F."/>
            <person name="Ramon A."/>
            <person name="Rauscher S."/>
            <person name="Record E."/>
            <person name="Riano-Pachon D.M."/>
            <person name="Robert V."/>
            <person name="Roehrig J."/>
            <person name="Ruller R."/>
            <person name="Salamov A."/>
            <person name="Salih N.S."/>
            <person name="Samson R.A."/>
            <person name="Sandor E."/>
            <person name="Sanguinetti M."/>
            <person name="Schuetze T."/>
            <person name="Sepcic K."/>
            <person name="Shelest E."/>
            <person name="Sherlock G."/>
            <person name="Sophianopoulou V."/>
            <person name="Squina F.M."/>
            <person name="Sun H."/>
            <person name="Susca A."/>
            <person name="Todd R.B."/>
            <person name="Tsang A."/>
            <person name="Unkles S.E."/>
            <person name="van de Wiele N."/>
            <person name="van Rossen-Uffink D."/>
            <person name="Oliveira J.V."/>
            <person name="Vesth T.C."/>
            <person name="Visser J."/>
            <person name="Yu J.-H."/>
            <person name="Zhou M."/>
            <person name="Andersen M.R."/>
            <person name="Archer D.B."/>
            <person name="Baker S.E."/>
            <person name="Benoit I."/>
            <person name="Brakhage A.A."/>
            <person name="Braus G.H."/>
            <person name="Fischer R."/>
            <person name="Frisvad J.C."/>
            <person name="Goldman G.H."/>
            <person name="Houbraken J."/>
            <person name="Oakley B."/>
            <person name="Pocsi I."/>
            <person name="Scazzocchio C."/>
            <person name="Seiboth B."/>
            <person name="vanKuyk P.A."/>
            <person name="Wortman J."/>
            <person name="Dyer P.S."/>
            <person name="Grigoriev I.V."/>
        </authorList>
    </citation>
    <scope>NUCLEOTIDE SEQUENCE [LARGE SCALE GENOMIC DNA]</scope>
    <source>
        <strain evidence="3">ATCC 16872 / CBS 172.66 / WB 5094</strain>
    </source>
</reference>
<keyword evidence="1" id="KW-0812">Transmembrane</keyword>
<dbReference type="VEuPathDB" id="FungiDB:ASPACDRAFT_115435"/>
<dbReference type="AlphaFoldDB" id="A0A1L9X1V5"/>
<dbReference type="EMBL" id="KV878973">
    <property type="protein sequence ID" value="OJK02472.1"/>
    <property type="molecule type" value="Genomic_DNA"/>
</dbReference>
<name>A0A1L9X1V5_ASPA1</name>
<gene>
    <name evidence="2" type="ORF">ASPACDRAFT_115435</name>
</gene>
<keyword evidence="3" id="KW-1185">Reference proteome</keyword>
<protein>
    <submittedName>
        <fullName evidence="2">Uncharacterized protein</fullName>
    </submittedName>
</protein>
<feature type="transmembrane region" description="Helical" evidence="1">
    <location>
        <begin position="35"/>
        <end position="63"/>
    </location>
</feature>
<dbReference type="Proteomes" id="UP000184546">
    <property type="component" value="Unassembled WGS sequence"/>
</dbReference>
<proteinExistence type="predicted"/>